<dbReference type="GO" id="GO:0010880">
    <property type="term" value="P:regulation of release of sequestered calcium ion into cytosol by sarcoplasmic reticulum"/>
    <property type="evidence" value="ECO:0007669"/>
    <property type="project" value="TreeGrafter"/>
</dbReference>
<comment type="subcellular location">
    <subcellularLocation>
        <location evidence="1">Sarcoplasmic reticulum membrane</location>
        <topology evidence="1">Single-pass type II membrane protein</topology>
    </subcellularLocation>
</comment>
<dbReference type="PANTHER" id="PTHR14106">
    <property type="entry name" value="TRIADIN"/>
    <property type="match status" value="1"/>
</dbReference>
<evidence type="ECO:0000313" key="3">
    <source>
        <dbReference type="EMBL" id="OCT80203.1"/>
    </source>
</evidence>
<dbReference type="GO" id="GO:0005102">
    <property type="term" value="F:signaling receptor binding"/>
    <property type="evidence" value="ECO:0007669"/>
    <property type="project" value="InterPro"/>
</dbReference>
<dbReference type="AlphaFoldDB" id="A0A974CVH5"/>
<dbReference type="GO" id="GO:0014701">
    <property type="term" value="C:junctional sarcoplasmic reticulum membrane"/>
    <property type="evidence" value="ECO:0007669"/>
    <property type="project" value="TreeGrafter"/>
</dbReference>
<evidence type="ECO:0000313" key="4">
    <source>
        <dbReference type="Proteomes" id="UP000694892"/>
    </source>
</evidence>
<accession>A0A974CVH5</accession>
<feature type="compositionally biased region" description="Basic and acidic residues" evidence="2">
    <location>
        <begin position="547"/>
        <end position="567"/>
    </location>
</feature>
<dbReference type="OMA" id="SFWNATH"/>
<gene>
    <name evidence="3" type="ORF">XELAEV_18027014mg</name>
</gene>
<protein>
    <submittedName>
        <fullName evidence="3">Uncharacterized protein</fullName>
    </submittedName>
</protein>
<proteinExistence type="predicted"/>
<dbReference type="Proteomes" id="UP000694892">
    <property type="component" value="Chromosome 5L"/>
</dbReference>
<dbReference type="GO" id="GO:0086036">
    <property type="term" value="P:regulation of cardiac muscle cell membrane potential"/>
    <property type="evidence" value="ECO:0007669"/>
    <property type="project" value="TreeGrafter"/>
</dbReference>
<evidence type="ECO:0000256" key="1">
    <source>
        <dbReference type="ARBA" id="ARBA00004157"/>
    </source>
</evidence>
<organism evidence="3 4">
    <name type="scientific">Xenopus laevis</name>
    <name type="common">African clawed frog</name>
    <dbReference type="NCBI Taxonomy" id="8355"/>
    <lineage>
        <taxon>Eukaryota</taxon>
        <taxon>Metazoa</taxon>
        <taxon>Chordata</taxon>
        <taxon>Craniata</taxon>
        <taxon>Vertebrata</taxon>
        <taxon>Euteleostomi</taxon>
        <taxon>Amphibia</taxon>
        <taxon>Batrachia</taxon>
        <taxon>Anura</taxon>
        <taxon>Pipoidea</taxon>
        <taxon>Pipidae</taxon>
        <taxon>Xenopodinae</taxon>
        <taxon>Xenopus</taxon>
        <taxon>Xenopus</taxon>
    </lineage>
</organism>
<name>A0A974CVH5_XENLA</name>
<feature type="region of interest" description="Disordered" evidence="2">
    <location>
        <begin position="546"/>
        <end position="567"/>
    </location>
</feature>
<dbReference type="InterPro" id="IPR010798">
    <property type="entry name" value="Triadin"/>
</dbReference>
<dbReference type="GO" id="GO:0005886">
    <property type="term" value="C:plasma membrane"/>
    <property type="evidence" value="ECO:0007669"/>
    <property type="project" value="TreeGrafter"/>
</dbReference>
<sequence>MKAIYEEKTKVEDYWLKIQDPLYFFQWVSDGVLSSLNEYGILKFFNTTYLLNTTQALWTFEMPISMAFPTLEGKDPLHVFHWAYENMYNGINEYAIIPLFNATSNLLKASQSLWTMEMPISISFSPLEGIDPLRFFHLVYEEVQRGLEYGTLYFFNVTSFINTSLWTFEMPISFPSFTLEGTDTFQYFHWVYEESLSGLNRSGILNVFNITTHALWNFEMPMSISFPTLEGIDPLLFFHWIYEETLNALNNSGVLNLFNITSFWDTSHALWDFEIPISITLPTMPTLPTLPSLDSIDPLSFFHWIYEEVQSGLHKYGVFNFFNTTSFWNTTRGLWNVELPIFISLPTLESLDPLPLFQWVFEEMYNGLNTYGITKFFNTSSFWNATHSFWSIETSVFDYFPTLESIDPRCFFHWVYEEVHNSLNKYGTFNFFNATSFLTAARDLCTFEVPISISFAWLESIDPLYFFHWVYEEAKNGLDKFGILNFFNTTSFWNATHALWNFEMPISISFPTLEGTDLLRFFQQLYEEVLNSLKEYVFPYIFDSPASDDKSPGYAASEEKTAQVHGQ</sequence>
<evidence type="ECO:0000256" key="2">
    <source>
        <dbReference type="SAM" id="MobiDB-lite"/>
    </source>
</evidence>
<dbReference type="PANTHER" id="PTHR14106:SF0">
    <property type="entry name" value="TRIADIN"/>
    <property type="match status" value="1"/>
</dbReference>
<dbReference type="EMBL" id="CM004474">
    <property type="protein sequence ID" value="OCT80203.1"/>
    <property type="molecule type" value="Genomic_DNA"/>
</dbReference>
<reference evidence="4" key="1">
    <citation type="journal article" date="2016" name="Nature">
        <title>Genome evolution in the allotetraploid frog Xenopus laevis.</title>
        <authorList>
            <person name="Session A.M."/>
            <person name="Uno Y."/>
            <person name="Kwon T."/>
            <person name="Chapman J.A."/>
            <person name="Toyoda A."/>
            <person name="Takahashi S."/>
            <person name="Fukui A."/>
            <person name="Hikosaka A."/>
            <person name="Suzuki A."/>
            <person name="Kondo M."/>
            <person name="van Heeringen S.J."/>
            <person name="Quigley I."/>
            <person name="Heinz S."/>
            <person name="Ogino H."/>
            <person name="Ochi H."/>
            <person name="Hellsten U."/>
            <person name="Lyons J.B."/>
            <person name="Simakov O."/>
            <person name="Putnam N."/>
            <person name="Stites J."/>
            <person name="Kuroki Y."/>
            <person name="Tanaka T."/>
            <person name="Michiue T."/>
            <person name="Watanabe M."/>
            <person name="Bogdanovic O."/>
            <person name="Lister R."/>
            <person name="Georgiou G."/>
            <person name="Paranjpe S.S."/>
            <person name="van Kruijsbergen I."/>
            <person name="Shu S."/>
            <person name="Carlson J."/>
            <person name="Kinoshita T."/>
            <person name="Ohta Y."/>
            <person name="Mawaribuchi S."/>
            <person name="Jenkins J."/>
            <person name="Grimwood J."/>
            <person name="Schmutz J."/>
            <person name="Mitros T."/>
            <person name="Mozaffari S.V."/>
            <person name="Suzuki Y."/>
            <person name="Haramoto Y."/>
            <person name="Yamamoto T.S."/>
            <person name="Takagi C."/>
            <person name="Heald R."/>
            <person name="Miller K."/>
            <person name="Haudenschild C."/>
            <person name="Kitzman J."/>
            <person name="Nakayama T."/>
            <person name="Izutsu Y."/>
            <person name="Robert J."/>
            <person name="Fortriede J."/>
            <person name="Burns K."/>
            <person name="Lotay V."/>
            <person name="Karimi K."/>
            <person name="Yasuoka Y."/>
            <person name="Dichmann D.S."/>
            <person name="Flajnik M.F."/>
            <person name="Houston D.W."/>
            <person name="Shendure J."/>
            <person name="DuPasquier L."/>
            <person name="Vize P.D."/>
            <person name="Zorn A.M."/>
            <person name="Ito M."/>
            <person name="Marcotte E.M."/>
            <person name="Wallingford J.B."/>
            <person name="Ito Y."/>
            <person name="Asashima M."/>
            <person name="Ueno N."/>
            <person name="Matsuda Y."/>
            <person name="Veenstra G.J."/>
            <person name="Fujiyama A."/>
            <person name="Harland R.M."/>
            <person name="Taira M."/>
            <person name="Rokhsar D.S."/>
        </authorList>
    </citation>
    <scope>NUCLEOTIDE SEQUENCE [LARGE SCALE GENOMIC DNA]</scope>
    <source>
        <strain evidence="4">J</strain>
    </source>
</reference>
<dbReference type="GO" id="GO:0060047">
    <property type="term" value="P:heart contraction"/>
    <property type="evidence" value="ECO:0007669"/>
    <property type="project" value="TreeGrafter"/>
</dbReference>